<keyword evidence="6" id="KW-0029">Amino-acid transport</keyword>
<comment type="similarity">
    <text evidence="2">Belongs to the amino acid/polyamine transporter 2 family.</text>
</comment>
<evidence type="ECO:0000313" key="12">
    <source>
        <dbReference type="EMBL" id="KAI5611752.1"/>
    </source>
</evidence>
<evidence type="ECO:0000256" key="10">
    <source>
        <dbReference type="SAM" id="Phobius"/>
    </source>
</evidence>
<name>A0AAD5A9S5_SILAS</name>
<keyword evidence="4" id="KW-1003">Cell membrane</keyword>
<keyword evidence="5 10" id="KW-0812">Transmembrane</keyword>
<keyword evidence="3" id="KW-0813">Transport</keyword>
<comment type="subcellular location">
    <subcellularLocation>
        <location evidence="1">Cell membrane</location>
        <topology evidence="1">Multi-pass membrane protein</topology>
    </subcellularLocation>
</comment>
<evidence type="ECO:0000256" key="2">
    <source>
        <dbReference type="ARBA" id="ARBA00008066"/>
    </source>
</evidence>
<feature type="transmembrane region" description="Helical" evidence="10">
    <location>
        <begin position="309"/>
        <end position="330"/>
    </location>
</feature>
<evidence type="ECO:0000256" key="1">
    <source>
        <dbReference type="ARBA" id="ARBA00004651"/>
    </source>
</evidence>
<keyword evidence="9" id="KW-1015">Disulfide bond</keyword>
<dbReference type="AlphaFoldDB" id="A0AAD5A9S5"/>
<comment type="caution">
    <text evidence="12">The sequence shown here is derived from an EMBL/GenBank/DDBJ whole genome shotgun (WGS) entry which is preliminary data.</text>
</comment>
<feature type="transmembrane region" description="Helical" evidence="10">
    <location>
        <begin position="137"/>
        <end position="158"/>
    </location>
</feature>
<dbReference type="GO" id="GO:0005886">
    <property type="term" value="C:plasma membrane"/>
    <property type="evidence" value="ECO:0007669"/>
    <property type="project" value="UniProtKB-SubCell"/>
</dbReference>
<dbReference type="PANTHER" id="PTHR22950">
    <property type="entry name" value="AMINO ACID TRANSPORTER"/>
    <property type="match status" value="1"/>
</dbReference>
<reference evidence="12" key="1">
    <citation type="submission" date="2018-07" db="EMBL/GenBank/DDBJ databases">
        <title>Comparative genomics of catfishes provides insights into carnivory and benthic adaptation.</title>
        <authorList>
            <person name="Zhang Y."/>
            <person name="Wang D."/>
            <person name="Peng Z."/>
            <person name="Zheng S."/>
            <person name="Shao F."/>
            <person name="Tao W."/>
        </authorList>
    </citation>
    <scope>NUCLEOTIDE SEQUENCE</scope>
    <source>
        <strain evidence="12">Chongqing</strain>
    </source>
</reference>
<dbReference type="Pfam" id="PF01490">
    <property type="entry name" value="Aa_trans"/>
    <property type="match status" value="2"/>
</dbReference>
<gene>
    <name evidence="12" type="ORF">C0J50_1393</name>
</gene>
<dbReference type="GO" id="GO:0015186">
    <property type="term" value="F:L-glutamine transmembrane transporter activity"/>
    <property type="evidence" value="ECO:0007669"/>
    <property type="project" value="TreeGrafter"/>
</dbReference>
<feature type="transmembrane region" description="Helical" evidence="10">
    <location>
        <begin position="192"/>
        <end position="215"/>
    </location>
</feature>
<organism evidence="12 13">
    <name type="scientific">Silurus asotus</name>
    <name type="common">Amur catfish</name>
    <name type="synonym">Parasilurus asotus</name>
    <dbReference type="NCBI Taxonomy" id="30991"/>
    <lineage>
        <taxon>Eukaryota</taxon>
        <taxon>Metazoa</taxon>
        <taxon>Chordata</taxon>
        <taxon>Craniata</taxon>
        <taxon>Vertebrata</taxon>
        <taxon>Euteleostomi</taxon>
        <taxon>Actinopterygii</taxon>
        <taxon>Neopterygii</taxon>
        <taxon>Teleostei</taxon>
        <taxon>Ostariophysi</taxon>
        <taxon>Siluriformes</taxon>
        <taxon>Siluridae</taxon>
        <taxon>Silurus</taxon>
    </lineage>
</organism>
<evidence type="ECO:0000256" key="9">
    <source>
        <dbReference type="ARBA" id="ARBA00023157"/>
    </source>
</evidence>
<feature type="domain" description="Amino acid transporter transmembrane" evidence="11">
    <location>
        <begin position="190"/>
        <end position="342"/>
    </location>
</feature>
<keyword evidence="8 10" id="KW-0472">Membrane</keyword>
<evidence type="ECO:0000313" key="13">
    <source>
        <dbReference type="Proteomes" id="UP001205998"/>
    </source>
</evidence>
<dbReference type="Proteomes" id="UP001205998">
    <property type="component" value="Unassembled WGS sequence"/>
</dbReference>
<feature type="transmembrane region" description="Helical" evidence="10">
    <location>
        <begin position="48"/>
        <end position="74"/>
    </location>
</feature>
<evidence type="ECO:0000256" key="5">
    <source>
        <dbReference type="ARBA" id="ARBA00022692"/>
    </source>
</evidence>
<keyword evidence="7 10" id="KW-1133">Transmembrane helix</keyword>
<evidence type="ECO:0000256" key="7">
    <source>
        <dbReference type="ARBA" id="ARBA00022989"/>
    </source>
</evidence>
<evidence type="ECO:0000256" key="4">
    <source>
        <dbReference type="ARBA" id="ARBA00022475"/>
    </source>
</evidence>
<feature type="transmembrane region" description="Helical" evidence="10">
    <location>
        <begin position="227"/>
        <end position="249"/>
    </location>
</feature>
<dbReference type="InterPro" id="IPR013057">
    <property type="entry name" value="AA_transpt_TM"/>
</dbReference>
<evidence type="ECO:0000259" key="11">
    <source>
        <dbReference type="Pfam" id="PF01490"/>
    </source>
</evidence>
<evidence type="ECO:0000256" key="3">
    <source>
        <dbReference type="ARBA" id="ARBA00022448"/>
    </source>
</evidence>
<keyword evidence="13" id="KW-1185">Reference proteome</keyword>
<evidence type="ECO:0000256" key="6">
    <source>
        <dbReference type="ARBA" id="ARBA00022970"/>
    </source>
</evidence>
<evidence type="ECO:0000256" key="8">
    <source>
        <dbReference type="ARBA" id="ARBA00023136"/>
    </source>
</evidence>
<feature type="domain" description="Amino acid transporter transmembrane" evidence="11">
    <location>
        <begin position="17"/>
        <end position="187"/>
    </location>
</feature>
<feature type="transmembrane region" description="Helical" evidence="10">
    <location>
        <begin position="165"/>
        <end position="186"/>
    </location>
</feature>
<feature type="transmembrane region" description="Helical" evidence="10">
    <location>
        <begin position="269"/>
        <end position="289"/>
    </location>
</feature>
<dbReference type="EMBL" id="MU565024">
    <property type="protein sequence ID" value="KAI5611752.1"/>
    <property type="molecule type" value="Genomic_DNA"/>
</dbReference>
<protein>
    <submittedName>
        <fullName evidence="12">Sodium-coupled neutral amino acid transporter 6</fullName>
    </submittedName>
</protein>
<feature type="transmembrane region" description="Helical" evidence="10">
    <location>
        <begin position="20"/>
        <end position="42"/>
    </location>
</feature>
<dbReference type="PANTHER" id="PTHR22950:SF366">
    <property type="entry name" value="SODIUM-COUPLED NEUTRAL AMINO ACID TRANSPORTER 6-RELATED"/>
    <property type="match status" value="1"/>
</dbReference>
<sequence>MFTYLINTRDGQVSSGSSSFMFSVFNLMNAIMGSGILGLAYAMASTGIVAFSILLLLVSSLAAYSVHLLLTLCDQTGLSSYEGLGERAFSKAGKVLVACTILIQNIGDEAMATYMFILKMELPPTISSFIKAEHSGVWYENGVDLLILATVCVVLPLALLPKIGFLGYSSSLSFFCMLFFAVVVVVKKCKSAYAIPTMAFSFLCHTAVLPIYCELQRPTKQRMQKVANVSISLSFLVYLVSALFGYLTFYGQVDSELLRGYDVYLPRDVSVMSVRLAILLAVLLTVPLIHFPARKAMLTLFRGERPFSWLSHCISTFVLIIIIELLAIYVPDIRNVFGVVGCRTYGVWCVCGFAESQCHNHFLGTGILTILPLTSTSTPANVCTVA</sequence>
<accession>A0AAD5A9S5</accession>
<proteinExistence type="inferred from homology"/>